<name>A0ABS9BY05_9BACT</name>
<evidence type="ECO:0000313" key="2">
    <source>
        <dbReference type="EMBL" id="MCF1752951.1"/>
    </source>
</evidence>
<protein>
    <submittedName>
        <fullName evidence="2">Nucleotidyltransferase domain-containing protein</fullName>
    </submittedName>
</protein>
<gene>
    <name evidence="2" type="ORF">L0U89_17970</name>
</gene>
<dbReference type="InterPro" id="IPR041633">
    <property type="entry name" value="Polbeta"/>
</dbReference>
<reference evidence="2 3" key="1">
    <citation type="submission" date="2022-01" db="EMBL/GenBank/DDBJ databases">
        <title>Mariniradius saccharolyticus sp. nov., isolated from sediment of a river.</title>
        <authorList>
            <person name="Liu H."/>
        </authorList>
    </citation>
    <scope>NUCLEOTIDE SEQUENCE [LARGE SCALE GENOMIC DNA]</scope>
    <source>
        <strain evidence="2 3">RY-2</strain>
    </source>
</reference>
<dbReference type="InterPro" id="IPR043519">
    <property type="entry name" value="NT_sf"/>
</dbReference>
<feature type="domain" description="Polymerase beta nucleotidyltransferase" evidence="1">
    <location>
        <begin position="14"/>
        <end position="100"/>
    </location>
</feature>
<dbReference type="SUPFAM" id="SSF81301">
    <property type="entry name" value="Nucleotidyltransferase"/>
    <property type="match status" value="1"/>
</dbReference>
<dbReference type="Pfam" id="PF18765">
    <property type="entry name" value="Polbeta"/>
    <property type="match status" value="1"/>
</dbReference>
<dbReference type="CDD" id="cd05403">
    <property type="entry name" value="NT_KNTase_like"/>
    <property type="match status" value="1"/>
</dbReference>
<comment type="caution">
    <text evidence="2">The sequence shown here is derived from an EMBL/GenBank/DDBJ whole genome shotgun (WGS) entry which is preliminary data.</text>
</comment>
<evidence type="ECO:0000313" key="3">
    <source>
        <dbReference type="Proteomes" id="UP001201449"/>
    </source>
</evidence>
<dbReference type="Gene3D" id="3.30.460.10">
    <property type="entry name" value="Beta Polymerase, domain 2"/>
    <property type="match status" value="1"/>
</dbReference>
<organism evidence="2 3">
    <name type="scientific">Mariniradius sediminis</name>
    <dbReference type="NCBI Taxonomy" id="2909237"/>
    <lineage>
        <taxon>Bacteria</taxon>
        <taxon>Pseudomonadati</taxon>
        <taxon>Bacteroidota</taxon>
        <taxon>Cytophagia</taxon>
        <taxon>Cytophagales</taxon>
        <taxon>Cyclobacteriaceae</taxon>
        <taxon>Mariniradius</taxon>
    </lineage>
</organism>
<proteinExistence type="predicted"/>
<sequence>MMFGLKDDLIFKFREVFAKYPEIDQVLIYGSRAMGNYREGSDIDLVLVGSRVNDTTRTRVWIDLDDLDSPYLIDLAVFHQIESEDLRSHINRVGKEFYAKEVATIK</sequence>
<dbReference type="EMBL" id="JAKEVZ010000018">
    <property type="protein sequence ID" value="MCF1752951.1"/>
    <property type="molecule type" value="Genomic_DNA"/>
</dbReference>
<keyword evidence="3" id="KW-1185">Reference proteome</keyword>
<accession>A0ABS9BY05</accession>
<evidence type="ECO:0000259" key="1">
    <source>
        <dbReference type="Pfam" id="PF18765"/>
    </source>
</evidence>
<dbReference type="Proteomes" id="UP001201449">
    <property type="component" value="Unassembled WGS sequence"/>
</dbReference>